<dbReference type="Gene3D" id="1.10.10.60">
    <property type="entry name" value="Homeodomain-like"/>
    <property type="match status" value="1"/>
</dbReference>
<evidence type="ECO:0000256" key="4">
    <source>
        <dbReference type="ARBA" id="ARBA00023163"/>
    </source>
</evidence>
<keyword evidence="1" id="KW-0805">Transcription regulation</keyword>
<evidence type="ECO:0000256" key="1">
    <source>
        <dbReference type="ARBA" id="ARBA00023015"/>
    </source>
</evidence>
<dbReference type="PRINTS" id="PR00032">
    <property type="entry name" value="HTHARAC"/>
</dbReference>
<evidence type="ECO:0000313" key="6">
    <source>
        <dbReference type="EMBL" id="NOU69390.1"/>
    </source>
</evidence>
<dbReference type="Pfam" id="PF02311">
    <property type="entry name" value="AraC_binding"/>
    <property type="match status" value="1"/>
</dbReference>
<evidence type="ECO:0000256" key="3">
    <source>
        <dbReference type="ARBA" id="ARBA00023159"/>
    </source>
</evidence>
<comment type="caution">
    <text evidence="6">The sequence shown here is derived from an EMBL/GenBank/DDBJ whole genome shotgun (WGS) entry which is preliminary data.</text>
</comment>
<dbReference type="RefSeq" id="WP_171637718.1">
    <property type="nucleotide sequence ID" value="NZ_WHNY01000091.1"/>
</dbReference>
<accession>A0ABX1XLG8</accession>
<gene>
    <name evidence="6" type="ORF">GC096_35825</name>
</gene>
<dbReference type="SMART" id="SM00342">
    <property type="entry name" value="HTH_ARAC"/>
    <property type="match status" value="1"/>
</dbReference>
<dbReference type="InterPro" id="IPR009057">
    <property type="entry name" value="Homeodomain-like_sf"/>
</dbReference>
<sequence length="276" mass="31597">MENYGFRYIHVGYSHHLAPHRNQLERRQDGVLMRLQVKGTCRVDLDGNPHHIHPGDLIISKPDGTYQLFIGEESGMDGQTLVDSTDYYVVCGGGWVDHWLASQTLPDDAHIEVNEDLLSLWRRLIYEKRNVHENNEEITACCAKLLCLTLERSIANALSAGGRKEHYIASRLKRYIEKHATEPLTLDELAARNSVSASTASHVFKEAFGLPPMRYAVEVRLAIASDRVRYSDMRLEDAAEASGFRSYPYFCRAFRAKYGKSPSEYRMQYRQDIQEL</sequence>
<proteinExistence type="predicted"/>
<evidence type="ECO:0000256" key="2">
    <source>
        <dbReference type="ARBA" id="ARBA00023125"/>
    </source>
</evidence>
<dbReference type="InterPro" id="IPR018060">
    <property type="entry name" value="HTH_AraC"/>
</dbReference>
<keyword evidence="4" id="KW-0804">Transcription</keyword>
<dbReference type="InterPro" id="IPR050204">
    <property type="entry name" value="AraC_XylS_family_regulators"/>
</dbReference>
<dbReference type="InterPro" id="IPR003313">
    <property type="entry name" value="AraC-bd"/>
</dbReference>
<evidence type="ECO:0000313" key="7">
    <source>
        <dbReference type="Proteomes" id="UP000653578"/>
    </source>
</evidence>
<dbReference type="InterPro" id="IPR018062">
    <property type="entry name" value="HTH_AraC-typ_CS"/>
</dbReference>
<dbReference type="PANTHER" id="PTHR46796">
    <property type="entry name" value="HTH-TYPE TRANSCRIPTIONAL ACTIVATOR RHAS-RELATED"/>
    <property type="match status" value="1"/>
</dbReference>
<dbReference type="PROSITE" id="PS00041">
    <property type="entry name" value="HTH_ARAC_FAMILY_1"/>
    <property type="match status" value="1"/>
</dbReference>
<name>A0ABX1XLG8_9BACL</name>
<protein>
    <submittedName>
        <fullName evidence="6">Helix-turn-helix domain-containing protein</fullName>
    </submittedName>
</protein>
<dbReference type="SUPFAM" id="SSF51215">
    <property type="entry name" value="Regulatory protein AraC"/>
    <property type="match status" value="1"/>
</dbReference>
<feature type="domain" description="HTH araC/xylS-type" evidence="5">
    <location>
        <begin position="170"/>
        <end position="268"/>
    </location>
</feature>
<dbReference type="SUPFAM" id="SSF46689">
    <property type="entry name" value="Homeodomain-like"/>
    <property type="match status" value="2"/>
</dbReference>
<keyword evidence="3" id="KW-0010">Activator</keyword>
<dbReference type="Proteomes" id="UP000653578">
    <property type="component" value="Unassembled WGS sequence"/>
</dbReference>
<organism evidence="6 7">
    <name type="scientific">Paenibacillus plantarum</name>
    <dbReference type="NCBI Taxonomy" id="2654975"/>
    <lineage>
        <taxon>Bacteria</taxon>
        <taxon>Bacillati</taxon>
        <taxon>Bacillota</taxon>
        <taxon>Bacilli</taxon>
        <taxon>Bacillales</taxon>
        <taxon>Paenibacillaceae</taxon>
        <taxon>Paenibacillus</taxon>
    </lineage>
</organism>
<keyword evidence="7" id="KW-1185">Reference proteome</keyword>
<dbReference type="InterPro" id="IPR020449">
    <property type="entry name" value="Tscrpt_reg_AraC-type_HTH"/>
</dbReference>
<dbReference type="PANTHER" id="PTHR46796:SF6">
    <property type="entry name" value="ARAC SUBFAMILY"/>
    <property type="match status" value="1"/>
</dbReference>
<dbReference type="Pfam" id="PF12833">
    <property type="entry name" value="HTH_18"/>
    <property type="match status" value="1"/>
</dbReference>
<dbReference type="PROSITE" id="PS01124">
    <property type="entry name" value="HTH_ARAC_FAMILY_2"/>
    <property type="match status" value="1"/>
</dbReference>
<dbReference type="InterPro" id="IPR037923">
    <property type="entry name" value="HTH-like"/>
</dbReference>
<reference evidence="6 7" key="1">
    <citation type="submission" date="2019-10" db="EMBL/GenBank/DDBJ databases">
        <title>Description of Paenibacillus humi sp. nov.</title>
        <authorList>
            <person name="Carlier A."/>
            <person name="Qi S."/>
        </authorList>
    </citation>
    <scope>NUCLEOTIDE SEQUENCE [LARGE SCALE GENOMIC DNA]</scope>
    <source>
        <strain evidence="6 7">LMG 31461</strain>
    </source>
</reference>
<evidence type="ECO:0000259" key="5">
    <source>
        <dbReference type="PROSITE" id="PS01124"/>
    </source>
</evidence>
<dbReference type="EMBL" id="WHNY01000091">
    <property type="protein sequence ID" value="NOU69390.1"/>
    <property type="molecule type" value="Genomic_DNA"/>
</dbReference>
<keyword evidence="2" id="KW-0238">DNA-binding</keyword>